<dbReference type="Pfam" id="PF13350">
    <property type="entry name" value="Y_phosphatase3"/>
    <property type="match status" value="1"/>
</dbReference>
<protein>
    <submittedName>
        <fullName evidence="3">Tyrosine-protein phosphatase</fullName>
    </submittedName>
</protein>
<feature type="domain" description="Tyrosine specific protein phosphatases" evidence="2">
    <location>
        <begin position="120"/>
        <end position="199"/>
    </location>
</feature>
<dbReference type="PROSITE" id="PS00383">
    <property type="entry name" value="TYR_PHOSPHATASE_1"/>
    <property type="match status" value="1"/>
</dbReference>
<dbReference type="GO" id="GO:0004721">
    <property type="term" value="F:phosphoprotein phosphatase activity"/>
    <property type="evidence" value="ECO:0007669"/>
    <property type="project" value="InterPro"/>
</dbReference>
<evidence type="ECO:0000313" key="4">
    <source>
        <dbReference type="Proteomes" id="UP000293568"/>
    </source>
</evidence>
<proteinExistence type="inferred from homology"/>
<keyword evidence="4" id="KW-1185">Reference proteome</keyword>
<dbReference type="KEGG" id="pprt:ET464_13275"/>
<gene>
    <name evidence="3" type="ORF">ET464_13275</name>
</gene>
<sequence>MTATTNEYPRLLRLEGACNARDIGGYAAAGGKTVQTGRLFRADGLHRLTAQDQQLILGKGVRTIIDLRHAAELAQKPNVFAGTEGVNYINISLINPATASMAQIRTLGDMYVNMLDECGHLLLQVFESIAAEEEQNVLFHCAGGKDRTGVVAALLLDLAGVDRAAIVADYAETEHNLAPLMQEFQAERPAGISAEQYQAFLGSAPANMEQMLDHLYDRYNGAEAYLSQAGLSRAQLDAIKRKLLEA</sequence>
<evidence type="ECO:0000256" key="1">
    <source>
        <dbReference type="ARBA" id="ARBA00009580"/>
    </source>
</evidence>
<dbReference type="InterPro" id="IPR016130">
    <property type="entry name" value="Tyr_Pase_AS"/>
</dbReference>
<dbReference type="RefSeq" id="WP_129441629.1">
    <property type="nucleotide sequence ID" value="NZ_CP035492.1"/>
</dbReference>
<dbReference type="Proteomes" id="UP000293568">
    <property type="component" value="Chromosome"/>
</dbReference>
<accession>A0A4P6F9R1</accession>
<dbReference type="PROSITE" id="PS50056">
    <property type="entry name" value="TYR_PHOSPHATASE_2"/>
    <property type="match status" value="1"/>
</dbReference>
<dbReference type="InterPro" id="IPR000387">
    <property type="entry name" value="Tyr_Pase_dom"/>
</dbReference>
<comment type="similarity">
    <text evidence="1">Belongs to the protein-tyrosine phosphatase family.</text>
</comment>
<dbReference type="AlphaFoldDB" id="A0A4P6F9R1"/>
<evidence type="ECO:0000259" key="2">
    <source>
        <dbReference type="PROSITE" id="PS50056"/>
    </source>
</evidence>
<evidence type="ECO:0000313" key="3">
    <source>
        <dbReference type="EMBL" id="QAY67228.1"/>
    </source>
</evidence>
<dbReference type="PANTHER" id="PTHR31126">
    <property type="entry name" value="TYROSINE-PROTEIN PHOSPHATASE"/>
    <property type="match status" value="1"/>
</dbReference>
<dbReference type="Gene3D" id="3.90.190.10">
    <property type="entry name" value="Protein tyrosine phosphatase superfamily"/>
    <property type="match status" value="1"/>
</dbReference>
<name>A0A4P6F9R1_9BACL</name>
<reference evidence="3 4" key="1">
    <citation type="submission" date="2019-01" db="EMBL/GenBank/DDBJ databases">
        <title>Genome sequencing of strain FW100M-2.</title>
        <authorList>
            <person name="Heo J."/>
            <person name="Kim S.-J."/>
            <person name="Kim J.-S."/>
            <person name="Hong S.-B."/>
            <person name="Kwon S.-W."/>
        </authorList>
    </citation>
    <scope>NUCLEOTIDE SEQUENCE [LARGE SCALE GENOMIC DNA]</scope>
    <source>
        <strain evidence="3 4">FW100M-2</strain>
    </source>
</reference>
<organism evidence="3 4">
    <name type="scientific">Paenibacillus protaetiae</name>
    <dbReference type="NCBI Taxonomy" id="2509456"/>
    <lineage>
        <taxon>Bacteria</taxon>
        <taxon>Bacillati</taxon>
        <taxon>Bacillota</taxon>
        <taxon>Bacilli</taxon>
        <taxon>Bacillales</taxon>
        <taxon>Paenibacillaceae</taxon>
        <taxon>Paenibacillus</taxon>
    </lineage>
</organism>
<dbReference type="EMBL" id="CP035492">
    <property type="protein sequence ID" value="QAY67228.1"/>
    <property type="molecule type" value="Genomic_DNA"/>
</dbReference>
<dbReference type="InterPro" id="IPR026893">
    <property type="entry name" value="Tyr/Ser_Pase_IphP-type"/>
</dbReference>
<dbReference type="SUPFAM" id="SSF52799">
    <property type="entry name" value="(Phosphotyrosine protein) phosphatases II"/>
    <property type="match status" value="1"/>
</dbReference>
<dbReference type="PANTHER" id="PTHR31126:SF1">
    <property type="entry name" value="TYROSINE SPECIFIC PROTEIN PHOSPHATASES DOMAIN-CONTAINING PROTEIN"/>
    <property type="match status" value="1"/>
</dbReference>
<dbReference type="InterPro" id="IPR029021">
    <property type="entry name" value="Prot-tyrosine_phosphatase-like"/>
</dbReference>
<dbReference type="OrthoDB" id="1188001at2"/>